<dbReference type="AlphaFoldDB" id="A0A4Y1ZX13"/>
<proteinExistence type="predicted"/>
<evidence type="ECO:0000313" key="2">
    <source>
        <dbReference type="Proteomes" id="UP000499080"/>
    </source>
</evidence>
<comment type="caution">
    <text evidence="1">The sequence shown here is derived from an EMBL/GenBank/DDBJ whole genome shotgun (WGS) entry which is preliminary data.</text>
</comment>
<reference evidence="1 2" key="1">
    <citation type="journal article" date="2019" name="Sci. Rep.">
        <title>Orb-weaving spider Araneus ventricosus genome elucidates the spidroin gene catalogue.</title>
        <authorList>
            <person name="Kono N."/>
            <person name="Nakamura H."/>
            <person name="Ohtoshi R."/>
            <person name="Moran D.A.P."/>
            <person name="Shinohara A."/>
            <person name="Yoshida Y."/>
            <person name="Fujiwara M."/>
            <person name="Mori M."/>
            <person name="Tomita M."/>
            <person name="Arakawa K."/>
        </authorList>
    </citation>
    <scope>NUCLEOTIDE SEQUENCE [LARGE SCALE GENOMIC DNA]</scope>
</reference>
<dbReference type="EMBL" id="BGPR01000001">
    <property type="protein sequence ID" value="GBL72008.1"/>
    <property type="molecule type" value="Genomic_DNA"/>
</dbReference>
<gene>
    <name evidence="1" type="ORF">AVEN_115041_1</name>
</gene>
<dbReference type="InterPro" id="IPR036397">
    <property type="entry name" value="RNaseH_sf"/>
</dbReference>
<dbReference type="OrthoDB" id="90530at2759"/>
<keyword evidence="2" id="KW-1185">Reference proteome</keyword>
<organism evidence="1 2">
    <name type="scientific">Araneus ventricosus</name>
    <name type="common">Orbweaver spider</name>
    <name type="synonym">Epeira ventricosa</name>
    <dbReference type="NCBI Taxonomy" id="182803"/>
    <lineage>
        <taxon>Eukaryota</taxon>
        <taxon>Metazoa</taxon>
        <taxon>Ecdysozoa</taxon>
        <taxon>Arthropoda</taxon>
        <taxon>Chelicerata</taxon>
        <taxon>Arachnida</taxon>
        <taxon>Araneae</taxon>
        <taxon>Araneomorphae</taxon>
        <taxon>Entelegynae</taxon>
        <taxon>Araneoidea</taxon>
        <taxon>Araneidae</taxon>
        <taxon>Araneus</taxon>
    </lineage>
</organism>
<dbReference type="PANTHER" id="PTHR47326">
    <property type="entry name" value="TRANSPOSABLE ELEMENT TC3 TRANSPOSASE-LIKE PROTEIN"/>
    <property type="match status" value="1"/>
</dbReference>
<sequence>MPNSRLSAEVDPNNNIMGSKEGDLTFETTSSVSKDFPLRDLRNVWFQQNGSLPRKVSRVQQCIRDTFQQQVIGYGGCVEWSPRSSDLNPLDFFSEGIHQTASVCNPSTNIAGTLKPACASVSAAMLYKVEREVQSRVHRCVLLLKDTILSMTDR</sequence>
<dbReference type="Gene3D" id="3.30.420.10">
    <property type="entry name" value="Ribonuclease H-like superfamily/Ribonuclease H"/>
    <property type="match status" value="1"/>
</dbReference>
<accession>A0A4Y1ZX13</accession>
<protein>
    <submittedName>
        <fullName evidence="1">Uncharacterized protein</fullName>
    </submittedName>
</protein>
<dbReference type="GO" id="GO:0003676">
    <property type="term" value="F:nucleic acid binding"/>
    <property type="evidence" value="ECO:0007669"/>
    <property type="project" value="InterPro"/>
</dbReference>
<name>A0A4Y1ZX13_ARAVE</name>
<dbReference type="PANTHER" id="PTHR47326:SF1">
    <property type="entry name" value="HTH PSQ-TYPE DOMAIN-CONTAINING PROTEIN"/>
    <property type="match status" value="1"/>
</dbReference>
<dbReference type="Proteomes" id="UP000499080">
    <property type="component" value="Unassembled WGS sequence"/>
</dbReference>
<evidence type="ECO:0000313" key="1">
    <source>
        <dbReference type="EMBL" id="GBL72008.1"/>
    </source>
</evidence>